<proteinExistence type="predicted"/>
<evidence type="ECO:0000256" key="1">
    <source>
        <dbReference type="ARBA" id="ARBA00022723"/>
    </source>
</evidence>
<evidence type="ECO:0000256" key="5">
    <source>
        <dbReference type="SAM" id="MobiDB-lite"/>
    </source>
</evidence>
<dbReference type="InterPro" id="IPR027450">
    <property type="entry name" value="AlkB-like"/>
</dbReference>
<dbReference type="PROSITE" id="PS50103">
    <property type="entry name" value="ZF_C3H1"/>
    <property type="match status" value="2"/>
</dbReference>
<reference evidence="7" key="1">
    <citation type="submission" date="2021-01" db="EMBL/GenBank/DDBJ databases">
        <authorList>
            <person name="Corre E."/>
            <person name="Pelletier E."/>
            <person name="Niang G."/>
            <person name="Scheremetjew M."/>
            <person name="Finn R."/>
            <person name="Kale V."/>
            <person name="Holt S."/>
            <person name="Cochrane G."/>
            <person name="Meng A."/>
            <person name="Brown T."/>
            <person name="Cohen L."/>
        </authorList>
    </citation>
    <scope>NUCLEOTIDE SEQUENCE</scope>
    <source>
        <strain evidence="7">CCAP 1951/1</strain>
    </source>
</reference>
<evidence type="ECO:0000256" key="4">
    <source>
        <dbReference type="PROSITE-ProRule" id="PRU00723"/>
    </source>
</evidence>
<organism evidence="7">
    <name type="scientific">Neobodo designis</name>
    <name type="common">Flagellated protozoan</name>
    <name type="synonym">Bodo designis</name>
    <dbReference type="NCBI Taxonomy" id="312471"/>
    <lineage>
        <taxon>Eukaryota</taxon>
        <taxon>Discoba</taxon>
        <taxon>Euglenozoa</taxon>
        <taxon>Kinetoplastea</taxon>
        <taxon>Metakinetoplastina</taxon>
        <taxon>Neobodonida</taxon>
        <taxon>Neobodo</taxon>
    </lineage>
</organism>
<name>A0A7S1M9A8_NEODS</name>
<dbReference type="InterPro" id="IPR000571">
    <property type="entry name" value="Znf_CCCH"/>
</dbReference>
<evidence type="ECO:0000256" key="3">
    <source>
        <dbReference type="ARBA" id="ARBA00022833"/>
    </source>
</evidence>
<feature type="zinc finger region" description="C3H1-type" evidence="4">
    <location>
        <begin position="3"/>
        <end position="30"/>
    </location>
</feature>
<feature type="domain" description="C3H1-type" evidence="6">
    <location>
        <begin position="31"/>
        <end position="53"/>
    </location>
</feature>
<dbReference type="PANTHER" id="PTHR42256:SF1">
    <property type="entry name" value="FE2OG DIOXYGENASE DOMAIN-CONTAINING PROTEIN"/>
    <property type="match status" value="1"/>
</dbReference>
<dbReference type="SUPFAM" id="SSF51197">
    <property type="entry name" value="Clavaminate synthase-like"/>
    <property type="match status" value="1"/>
</dbReference>
<feature type="region of interest" description="Disordered" evidence="5">
    <location>
        <begin position="66"/>
        <end position="141"/>
    </location>
</feature>
<accession>A0A7S1M9A8</accession>
<dbReference type="EMBL" id="HBGF01029526">
    <property type="protein sequence ID" value="CAD9125423.1"/>
    <property type="molecule type" value="Transcribed_RNA"/>
</dbReference>
<dbReference type="Pfam" id="PF00642">
    <property type="entry name" value="zf-CCCH"/>
    <property type="match status" value="1"/>
</dbReference>
<gene>
    <name evidence="7" type="ORF">NDES1114_LOCUS19597</name>
</gene>
<dbReference type="PANTHER" id="PTHR42256">
    <property type="entry name" value="OXOGLUTARATE/IRON-DEPENDENT DIOXYGENASE"/>
    <property type="match status" value="1"/>
</dbReference>
<dbReference type="Gene3D" id="2.60.120.590">
    <property type="entry name" value="Alpha-ketoglutarate-dependent dioxygenase AlkB-like"/>
    <property type="match status" value="1"/>
</dbReference>
<dbReference type="SUPFAM" id="SSF90229">
    <property type="entry name" value="CCCH zinc finger"/>
    <property type="match status" value="1"/>
</dbReference>
<keyword evidence="2 4" id="KW-0863">Zinc-finger</keyword>
<evidence type="ECO:0000256" key="2">
    <source>
        <dbReference type="ARBA" id="ARBA00022771"/>
    </source>
</evidence>
<feature type="domain" description="C3H1-type" evidence="6">
    <location>
        <begin position="3"/>
        <end position="30"/>
    </location>
</feature>
<dbReference type="Pfam" id="PF13532">
    <property type="entry name" value="2OG-FeII_Oxy_2"/>
    <property type="match status" value="1"/>
</dbReference>
<dbReference type="SMART" id="SM00356">
    <property type="entry name" value="ZnF_C3H1"/>
    <property type="match status" value="2"/>
</dbReference>
<dbReference type="InterPro" id="IPR036855">
    <property type="entry name" value="Znf_CCCH_sf"/>
</dbReference>
<keyword evidence="1 4" id="KW-0479">Metal-binding</keyword>
<evidence type="ECO:0000313" key="7">
    <source>
        <dbReference type="EMBL" id="CAD9125423.1"/>
    </source>
</evidence>
<dbReference type="InterPro" id="IPR037151">
    <property type="entry name" value="AlkB-like_sf"/>
</dbReference>
<sequence length="354" mass="39370">MPAANGRVCVDFLGNKCSYGDDCKFVHDKNLCRFAWRGDCKRGDACNFSHDFPANILKLKPKNAAPAAAAPAAQKNNSNGANAQVPRPKRSGNTKPAKAERDAASDDDDEYGAPAAKGANKKGRKAKNTESFDPSHAPPDMRVVVDPAAKKMSIRPTVRDVTLHPNLFTQPGDEHLYAKLTAEVEAYERANKGRRDVLKLWHGDSHFIADDSTGWKKQSPTFNAVIERIKTYFNMNVQATRFNWYKDQSEWKPFHHDAAAVKPEMAKKQNFTVGISFGCTRDAAFEEAQSKKVISFPLTDGSTYCFARDTNVLWRHGILQVPPGQQKKEGRISVIAWGWVDQDEVNAPPAKLRK</sequence>
<keyword evidence="3 4" id="KW-0862">Zinc</keyword>
<evidence type="ECO:0000259" key="6">
    <source>
        <dbReference type="PROSITE" id="PS50103"/>
    </source>
</evidence>
<dbReference type="GO" id="GO:0008270">
    <property type="term" value="F:zinc ion binding"/>
    <property type="evidence" value="ECO:0007669"/>
    <property type="project" value="UniProtKB-KW"/>
</dbReference>
<dbReference type="Gene3D" id="4.10.1000.10">
    <property type="entry name" value="Zinc finger, CCCH-type"/>
    <property type="match status" value="1"/>
</dbReference>
<feature type="compositionally biased region" description="Low complexity" evidence="5">
    <location>
        <begin position="66"/>
        <end position="77"/>
    </location>
</feature>
<feature type="zinc finger region" description="C3H1-type" evidence="4">
    <location>
        <begin position="31"/>
        <end position="53"/>
    </location>
</feature>
<dbReference type="AlphaFoldDB" id="A0A7S1M9A8"/>
<dbReference type="Pfam" id="PF14608">
    <property type="entry name" value="zf-CCCH_2"/>
    <property type="match status" value="1"/>
</dbReference>
<protein>
    <recommendedName>
        <fullName evidence="6">C3H1-type domain-containing protein</fullName>
    </recommendedName>
</protein>